<reference evidence="2" key="1">
    <citation type="submission" date="2025-08" db="UniProtKB">
        <authorList>
            <consortium name="Ensembl"/>
        </authorList>
    </citation>
    <scope>IDENTIFICATION</scope>
</reference>
<dbReference type="Ensembl" id="ENSSCAT00000007886.1">
    <property type="protein sequence ID" value="ENSSCAP00000006927.1"/>
    <property type="gene ID" value="ENSSCAG00000005380.1"/>
</dbReference>
<evidence type="ECO:0000313" key="3">
    <source>
        <dbReference type="Proteomes" id="UP000694409"/>
    </source>
</evidence>
<keyword evidence="3" id="KW-1185">Reference proteome</keyword>
<name>A0A8C9MPV0_SERCA</name>
<dbReference type="AlphaFoldDB" id="A0A8C9MPV0"/>
<proteinExistence type="predicted"/>
<evidence type="ECO:0000256" key="1">
    <source>
        <dbReference type="SAM" id="MobiDB-lite"/>
    </source>
</evidence>
<protein>
    <submittedName>
        <fullName evidence="2">Uncharacterized protein</fullName>
    </submittedName>
</protein>
<dbReference type="Proteomes" id="UP000694409">
    <property type="component" value="Unassembled WGS sequence"/>
</dbReference>
<sequence length="238" mass="25482">APDLWLSSVLLQGKGRMNGVAPNADRSIFPLLRNRIAPTGDRNISPLLWNGVAPTGDRNISPLLWNGIAPTGDRNISPLLRHGVCPVGDSYSLPLLRHVVSPTGDSSPENSPRWVLPIAVSFRKRLFQCGSTPRSQILPAILLQSGLLFPRVHRSCQKPAPAQASHGVTASFRHPPALAWAPPQAAGGSLHPRGPPWAVGAQLVNRRINQHCPHLSVTNTAHPSTEVPCSSSPPACLH</sequence>
<feature type="region of interest" description="Disordered" evidence="1">
    <location>
        <begin position="217"/>
        <end position="238"/>
    </location>
</feature>
<organism evidence="2 3">
    <name type="scientific">Serinus canaria</name>
    <name type="common">Island canary</name>
    <name type="synonym">Fringilla canaria</name>
    <dbReference type="NCBI Taxonomy" id="9135"/>
    <lineage>
        <taxon>Eukaryota</taxon>
        <taxon>Metazoa</taxon>
        <taxon>Chordata</taxon>
        <taxon>Craniata</taxon>
        <taxon>Vertebrata</taxon>
        <taxon>Euteleostomi</taxon>
        <taxon>Archelosauria</taxon>
        <taxon>Archosauria</taxon>
        <taxon>Dinosauria</taxon>
        <taxon>Saurischia</taxon>
        <taxon>Theropoda</taxon>
        <taxon>Coelurosauria</taxon>
        <taxon>Aves</taxon>
        <taxon>Neognathae</taxon>
        <taxon>Neoaves</taxon>
        <taxon>Telluraves</taxon>
        <taxon>Australaves</taxon>
        <taxon>Passeriformes</taxon>
        <taxon>Passeroidea</taxon>
        <taxon>Fringillidae</taxon>
        <taxon>Carduelinae</taxon>
        <taxon>Serinus</taxon>
    </lineage>
</organism>
<accession>A0A8C9MPV0</accession>
<reference evidence="2" key="2">
    <citation type="submission" date="2025-09" db="UniProtKB">
        <authorList>
            <consortium name="Ensembl"/>
        </authorList>
    </citation>
    <scope>IDENTIFICATION</scope>
</reference>
<evidence type="ECO:0000313" key="2">
    <source>
        <dbReference type="Ensembl" id="ENSSCAP00000006927.1"/>
    </source>
</evidence>